<dbReference type="InterPro" id="IPR006182">
    <property type="entry name" value="FliF_N_dom"/>
</dbReference>
<dbReference type="Pfam" id="PF08345">
    <property type="entry name" value="YscJ_FliF_C"/>
    <property type="match status" value="1"/>
</dbReference>
<accession>A0A149QUC5</accession>
<name>A0A149QUC5_9PROT</name>
<dbReference type="RefSeq" id="WP_062496048.1">
    <property type="nucleotide sequence ID" value="NZ_LHZB01000113.1"/>
</dbReference>
<dbReference type="AlphaFoldDB" id="A0A149QUC5"/>
<keyword evidence="14" id="KW-0969">Cilium</keyword>
<evidence type="ECO:0000313" key="15">
    <source>
        <dbReference type="Proteomes" id="UP000075573"/>
    </source>
</evidence>
<keyword evidence="8 9" id="KW-0975">Bacterial flagellum</keyword>
<dbReference type="PANTHER" id="PTHR30046">
    <property type="entry name" value="FLAGELLAR M-RING PROTEIN"/>
    <property type="match status" value="1"/>
</dbReference>
<evidence type="ECO:0000256" key="9">
    <source>
        <dbReference type="PIRNR" id="PIRNR004862"/>
    </source>
</evidence>
<dbReference type="Gene3D" id="3.30.70.1530">
    <property type="entry name" value="Hypothetical protein rpa1041"/>
    <property type="match status" value="1"/>
</dbReference>
<evidence type="ECO:0000313" key="14">
    <source>
        <dbReference type="EMBL" id="KXV00926.1"/>
    </source>
</evidence>
<evidence type="ECO:0000256" key="4">
    <source>
        <dbReference type="ARBA" id="ARBA00022475"/>
    </source>
</evidence>
<comment type="function">
    <text evidence="9">The M ring may be actively involved in energy transduction.</text>
</comment>
<evidence type="ECO:0000256" key="2">
    <source>
        <dbReference type="ARBA" id="ARBA00004651"/>
    </source>
</evidence>
<evidence type="ECO:0000256" key="1">
    <source>
        <dbReference type="ARBA" id="ARBA00004117"/>
    </source>
</evidence>
<dbReference type="GO" id="GO:0071973">
    <property type="term" value="P:bacterial-type flagellum-dependent cell motility"/>
    <property type="evidence" value="ECO:0007669"/>
    <property type="project" value="InterPro"/>
</dbReference>
<dbReference type="PANTHER" id="PTHR30046:SF0">
    <property type="entry name" value="FLAGELLAR M-RING PROTEIN"/>
    <property type="match status" value="1"/>
</dbReference>
<feature type="transmembrane region" description="Helical" evidence="11">
    <location>
        <begin position="12"/>
        <end position="35"/>
    </location>
</feature>
<keyword evidence="7 11" id="KW-0472">Membrane</keyword>
<dbReference type="PRINTS" id="PR01009">
    <property type="entry name" value="FLGMRINGFLIF"/>
</dbReference>
<feature type="region of interest" description="Disordered" evidence="10">
    <location>
        <begin position="268"/>
        <end position="334"/>
    </location>
</feature>
<dbReference type="Pfam" id="PF01514">
    <property type="entry name" value="YscJ_FliF"/>
    <property type="match status" value="1"/>
</dbReference>
<proteinExistence type="inferred from homology"/>
<feature type="transmembrane region" description="Helical" evidence="11">
    <location>
        <begin position="430"/>
        <end position="452"/>
    </location>
</feature>
<dbReference type="PATRIC" id="fig|442.7.peg.2748"/>
<sequence>MKALLANLKQLGLPRLAALGGVGVAMLVLLGMLVLHGVNATNGLLYRDLEAHEAGEIVEQLAKAHIKYRLQDQGSTIMVPDDDVARARLLLAQSGLPSGGSVGYEIFDKGNSFTATQFEQTINETRALEGELERSIRLIHGVRNARVHLVLRHRELFSTDEQNAQASVLLSMDGGRRLDEESIAAVVNLVSAAVPGLDAHNISLIDNRGHVLLKQGEGNSDGGQSAEEQRQLIEQRIAREVEDLLGSSLGPGHVRVEANVTMNNDHVRETQENYDPDQQVLRSQQTKTEKSINTQGSTNTTVSNNLPNANAGQQQNGSQSNRQEQTNNYEISKTVRTLVQDQPRIARISMAVMVDGISQSDGKGHASWQPRNQEELGRLTALTKSAVGFDQSRGDVVTVMSMKFTDMDMEMKPEPSGWSKFFTHSNQMEAIRFGLFAACLAMALFFVVRPLLRPIGESSSGKLLNSATSEARTPSAGLSSQGAVYLPDSQSERARTPMLEAAYVNAEPVDEETVSVSGVQGRIRASSVQKVVDLVETHPSESIALVRGWLMPSQEGAGG</sequence>
<feature type="compositionally biased region" description="Polar residues" evidence="10">
    <location>
        <begin position="280"/>
        <end position="303"/>
    </location>
</feature>
<feature type="region of interest" description="Disordered" evidence="10">
    <location>
        <begin position="459"/>
        <end position="482"/>
    </location>
</feature>
<feature type="domain" description="Flagellar M-ring C-terminal" evidence="13">
    <location>
        <begin position="246"/>
        <end position="404"/>
    </location>
</feature>
<dbReference type="InterPro" id="IPR043427">
    <property type="entry name" value="YscJ/FliF"/>
</dbReference>
<dbReference type="GO" id="GO:0009431">
    <property type="term" value="C:bacterial-type flagellum basal body, MS ring"/>
    <property type="evidence" value="ECO:0007669"/>
    <property type="project" value="InterPro"/>
</dbReference>
<evidence type="ECO:0000256" key="5">
    <source>
        <dbReference type="ARBA" id="ARBA00022692"/>
    </source>
</evidence>
<evidence type="ECO:0000256" key="11">
    <source>
        <dbReference type="SAM" id="Phobius"/>
    </source>
</evidence>
<keyword evidence="4" id="KW-1003">Cell membrane</keyword>
<evidence type="ECO:0000259" key="12">
    <source>
        <dbReference type="Pfam" id="PF01514"/>
    </source>
</evidence>
<protein>
    <recommendedName>
        <fullName evidence="9">Flagellar M-ring protein</fullName>
    </recommendedName>
</protein>
<reference evidence="14 15" key="1">
    <citation type="submission" date="2015-06" db="EMBL/GenBank/DDBJ databases">
        <title>Improved classification and identification of acetic acid bacteria using matrix-assisted laser desorption/ionization time-of-flight mass spectrometry; Gluconobacter nephelii and Gluconobacter uchimurae are later heterotypic synonyms of Gluconobacter japonicus and Gluconobacter oxydans, respectively.</title>
        <authorList>
            <person name="Li L."/>
            <person name="Cleenwerck I."/>
            <person name="De Vuyst L."/>
            <person name="Vandamme P."/>
        </authorList>
    </citation>
    <scope>NUCLEOTIDE SEQUENCE [LARGE SCALE GENOMIC DNA]</scope>
    <source>
        <strain evidence="14 15">LMG 1764</strain>
    </source>
</reference>
<dbReference type="EMBL" id="LHZB01000113">
    <property type="protein sequence ID" value="KXV00926.1"/>
    <property type="molecule type" value="Genomic_DNA"/>
</dbReference>
<dbReference type="InterPro" id="IPR000067">
    <property type="entry name" value="FlgMring_FliF"/>
</dbReference>
<evidence type="ECO:0000259" key="13">
    <source>
        <dbReference type="Pfam" id="PF08345"/>
    </source>
</evidence>
<dbReference type="InterPro" id="IPR045851">
    <property type="entry name" value="AMP-bd_C_sf"/>
</dbReference>
<dbReference type="Gene3D" id="3.30.300.30">
    <property type="match status" value="1"/>
</dbReference>
<evidence type="ECO:0000256" key="3">
    <source>
        <dbReference type="ARBA" id="ARBA00007971"/>
    </source>
</evidence>
<feature type="domain" description="Flagellar M-ring N-terminal" evidence="12">
    <location>
        <begin position="42"/>
        <end position="212"/>
    </location>
</feature>
<dbReference type="Proteomes" id="UP000075573">
    <property type="component" value="Unassembled WGS sequence"/>
</dbReference>
<keyword evidence="5 11" id="KW-0812">Transmembrane</keyword>
<dbReference type="InterPro" id="IPR013556">
    <property type="entry name" value="Flag_M-ring_C"/>
</dbReference>
<dbReference type="GO" id="GO:0005886">
    <property type="term" value="C:plasma membrane"/>
    <property type="evidence" value="ECO:0007669"/>
    <property type="project" value="UniProtKB-SubCell"/>
</dbReference>
<organism evidence="14 15">
    <name type="scientific">Gluconobacter potus</name>
    <dbReference type="NCBI Taxonomy" id="2724927"/>
    <lineage>
        <taxon>Bacteria</taxon>
        <taxon>Pseudomonadati</taxon>
        <taxon>Pseudomonadota</taxon>
        <taxon>Alphaproteobacteria</taxon>
        <taxon>Acetobacterales</taxon>
        <taxon>Acetobacteraceae</taxon>
        <taxon>Gluconobacter</taxon>
    </lineage>
</organism>
<evidence type="ECO:0000256" key="6">
    <source>
        <dbReference type="ARBA" id="ARBA00022989"/>
    </source>
</evidence>
<dbReference type="PIRSF" id="PIRSF004862">
    <property type="entry name" value="FliF"/>
    <property type="match status" value="1"/>
</dbReference>
<gene>
    <name evidence="14" type="ORF">AD929_08495</name>
</gene>
<dbReference type="GO" id="GO:0003774">
    <property type="term" value="F:cytoskeletal motor activity"/>
    <property type="evidence" value="ECO:0007669"/>
    <property type="project" value="InterPro"/>
</dbReference>
<comment type="caution">
    <text evidence="14">The sequence shown here is derived from an EMBL/GenBank/DDBJ whole genome shotgun (WGS) entry which is preliminary data.</text>
</comment>
<comment type="subcellular location">
    <subcellularLocation>
        <location evidence="1 9">Bacterial flagellum basal body</location>
    </subcellularLocation>
    <subcellularLocation>
        <location evidence="2">Cell membrane</location>
        <topology evidence="2">Multi-pass membrane protein</topology>
    </subcellularLocation>
</comment>
<keyword evidence="14" id="KW-0282">Flagellum</keyword>
<evidence type="ECO:0000256" key="8">
    <source>
        <dbReference type="ARBA" id="ARBA00023143"/>
    </source>
</evidence>
<dbReference type="NCBIfam" id="TIGR00206">
    <property type="entry name" value="fliF"/>
    <property type="match status" value="1"/>
</dbReference>
<evidence type="ECO:0000256" key="7">
    <source>
        <dbReference type="ARBA" id="ARBA00023136"/>
    </source>
</evidence>
<feature type="compositionally biased region" description="Low complexity" evidence="10">
    <location>
        <begin position="304"/>
        <end position="325"/>
    </location>
</feature>
<keyword evidence="6 11" id="KW-1133">Transmembrane helix</keyword>
<comment type="similarity">
    <text evidence="3 9">Belongs to the FliF family.</text>
</comment>
<keyword evidence="14" id="KW-0966">Cell projection</keyword>
<evidence type="ECO:0000256" key="10">
    <source>
        <dbReference type="SAM" id="MobiDB-lite"/>
    </source>
</evidence>